<reference evidence="2" key="1">
    <citation type="submission" date="2020-05" db="UniProtKB">
        <authorList>
            <consortium name="EnsemblMetazoa"/>
        </authorList>
    </citation>
    <scope>IDENTIFICATION</scope>
    <source>
        <strain evidence="2">TTRI</strain>
    </source>
</reference>
<keyword evidence="3" id="KW-1185">Reference proteome</keyword>
<evidence type="ECO:0000256" key="1">
    <source>
        <dbReference type="SAM" id="Phobius"/>
    </source>
</evidence>
<protein>
    <submittedName>
        <fullName evidence="2">Uncharacterized protein</fullName>
    </submittedName>
</protein>
<dbReference type="Proteomes" id="UP000078200">
    <property type="component" value="Unassembled WGS sequence"/>
</dbReference>
<name>A0A1A9VD25_GLOAU</name>
<sequence length="105" mass="12366">MTALGVIRRECVKDEIYIYSSILFIITSIYMLDFFHSYYVQYCEECLGVKYHLKTFDCFKLVYGLSKSMRLKVKKLFKSFNALYNHLVKESNKPQGPQHTCITSP</sequence>
<evidence type="ECO:0000313" key="3">
    <source>
        <dbReference type="Proteomes" id="UP000078200"/>
    </source>
</evidence>
<proteinExistence type="predicted"/>
<accession>A0A1A9VD25</accession>
<keyword evidence="1" id="KW-0472">Membrane</keyword>
<organism evidence="2 3">
    <name type="scientific">Glossina austeni</name>
    <name type="common">Savannah tsetse fly</name>
    <dbReference type="NCBI Taxonomy" id="7395"/>
    <lineage>
        <taxon>Eukaryota</taxon>
        <taxon>Metazoa</taxon>
        <taxon>Ecdysozoa</taxon>
        <taxon>Arthropoda</taxon>
        <taxon>Hexapoda</taxon>
        <taxon>Insecta</taxon>
        <taxon>Pterygota</taxon>
        <taxon>Neoptera</taxon>
        <taxon>Endopterygota</taxon>
        <taxon>Diptera</taxon>
        <taxon>Brachycera</taxon>
        <taxon>Muscomorpha</taxon>
        <taxon>Hippoboscoidea</taxon>
        <taxon>Glossinidae</taxon>
        <taxon>Glossina</taxon>
    </lineage>
</organism>
<feature type="transmembrane region" description="Helical" evidence="1">
    <location>
        <begin position="16"/>
        <end position="39"/>
    </location>
</feature>
<evidence type="ECO:0000313" key="2">
    <source>
        <dbReference type="EnsemblMetazoa" id="GAUT033374-PA"/>
    </source>
</evidence>
<dbReference type="VEuPathDB" id="VectorBase:GAUT033374"/>
<keyword evidence="1" id="KW-1133">Transmembrane helix</keyword>
<dbReference type="AlphaFoldDB" id="A0A1A9VD25"/>
<keyword evidence="1" id="KW-0812">Transmembrane</keyword>
<dbReference type="EnsemblMetazoa" id="GAUT033374-RA">
    <property type="protein sequence ID" value="GAUT033374-PA"/>
    <property type="gene ID" value="GAUT033374"/>
</dbReference>